<feature type="transmembrane region" description="Helical" evidence="2">
    <location>
        <begin position="95"/>
        <end position="113"/>
    </location>
</feature>
<evidence type="ECO:0000256" key="2">
    <source>
        <dbReference type="SAM" id="Phobius"/>
    </source>
</evidence>
<name>A0A2J6QSC7_HYAVF</name>
<keyword evidence="2" id="KW-0472">Membrane</keyword>
<dbReference type="PANTHER" id="PTHR37576:SF2">
    <property type="entry name" value="DEFECT AT LOW TEMPERATURE PROTEIN 1"/>
    <property type="match status" value="1"/>
</dbReference>
<feature type="transmembrane region" description="Helical" evidence="2">
    <location>
        <begin position="521"/>
        <end position="544"/>
    </location>
</feature>
<keyword evidence="2" id="KW-1133">Transmembrane helix</keyword>
<accession>A0A2J6QSC7</accession>
<dbReference type="STRING" id="1149755.A0A2J6QSC7"/>
<protein>
    <submittedName>
        <fullName evidence="3">Uncharacterized protein</fullName>
    </submittedName>
</protein>
<feature type="transmembrane region" description="Helical" evidence="2">
    <location>
        <begin position="125"/>
        <end position="146"/>
    </location>
</feature>
<feature type="region of interest" description="Disordered" evidence="1">
    <location>
        <begin position="1"/>
        <end position="22"/>
    </location>
</feature>
<dbReference type="AlphaFoldDB" id="A0A2J6QSC7"/>
<evidence type="ECO:0000256" key="1">
    <source>
        <dbReference type="SAM" id="MobiDB-lite"/>
    </source>
</evidence>
<proteinExistence type="predicted"/>
<gene>
    <name evidence="3" type="ORF">L207DRAFT_574444</name>
</gene>
<reference evidence="3 4" key="1">
    <citation type="submission" date="2016-04" db="EMBL/GenBank/DDBJ databases">
        <title>A degradative enzymes factory behind the ericoid mycorrhizal symbiosis.</title>
        <authorList>
            <consortium name="DOE Joint Genome Institute"/>
            <person name="Martino E."/>
            <person name="Morin E."/>
            <person name="Grelet G."/>
            <person name="Kuo A."/>
            <person name="Kohler A."/>
            <person name="Daghino S."/>
            <person name="Barry K."/>
            <person name="Choi C."/>
            <person name="Cichocki N."/>
            <person name="Clum A."/>
            <person name="Copeland A."/>
            <person name="Hainaut M."/>
            <person name="Haridas S."/>
            <person name="Labutti K."/>
            <person name="Lindquist E."/>
            <person name="Lipzen A."/>
            <person name="Khouja H.-R."/>
            <person name="Murat C."/>
            <person name="Ohm R."/>
            <person name="Olson A."/>
            <person name="Spatafora J."/>
            <person name="Veneault-Fourrey C."/>
            <person name="Henrissat B."/>
            <person name="Grigoriev I."/>
            <person name="Martin F."/>
            <person name="Perotto S."/>
        </authorList>
    </citation>
    <scope>NUCLEOTIDE SEQUENCE [LARGE SCALE GENOMIC DNA]</scope>
    <source>
        <strain evidence="3 4">F</strain>
    </source>
</reference>
<dbReference type="InterPro" id="IPR021514">
    <property type="entry name" value="DUF3176"/>
</dbReference>
<dbReference type="OrthoDB" id="5357734at2759"/>
<keyword evidence="4" id="KW-1185">Reference proteome</keyword>
<keyword evidence="2" id="KW-0812">Transmembrane</keyword>
<evidence type="ECO:0000313" key="4">
    <source>
        <dbReference type="Proteomes" id="UP000235786"/>
    </source>
</evidence>
<sequence length="623" mass="67824">MSRDPEAATFLTPAEPPAYDGGCDLTRQQDGTQYGHQVRKRSNVKPAALRHVSSSEILLKSRCQLYSDLSRHPPENSEGDACEPGAWRQLPCRGVLALLGCLGCIAISFTVRFKSNGQPTSSWTLSPAVYIALATTGTNMLARYAFKEGMRIAWWRRALRGGTVRDLHDHWAHANGFWSAIFACRRTNLVTLASLSVTAMIIDQPLIQRASSIASISKTSPVNVTAPIAPEIPWGYTGWENGRVSGNQVMTQPMISVFNDYNRQAPIITTFSGCNGTCTGWVDAGGLAATCNTTSFPITVEMSYDTLAKPISMFGVSFNFPGPVMTMAYTNNSNSNVCSGTRTERACLLLSATLRYPITLTGNIVTIGDVLNDGSTKSFQPLAPYDWYPFLGGDDFSFWTLGGLYVAASSLFSSNATYTFEGGIGFTLSIPDILSTQFLEFPSENVSGIQGIWNLTRPESCGCNWTDSTSYILTALNTMAFRLSLSAAHWPYRNTSTSFPPQLLAMNQTSTLNVYRSDFRFLVANTILTLAFIMLIVPTFIGWWELGRTVTLDPIEIAKAFDAPLLRGPGSNAPLEKLVKTMGGREVSLGEADSDAVSAVARKQLKLANPVEVAMPRAGAMYE</sequence>
<dbReference type="Proteomes" id="UP000235786">
    <property type="component" value="Unassembled WGS sequence"/>
</dbReference>
<dbReference type="Pfam" id="PF11374">
    <property type="entry name" value="DUF3176"/>
    <property type="match status" value="1"/>
</dbReference>
<dbReference type="PANTHER" id="PTHR37576">
    <property type="entry name" value="DEFECT AT LOW TEMPERATURE PROTEIN 1"/>
    <property type="match status" value="1"/>
</dbReference>
<dbReference type="EMBL" id="KZ613977">
    <property type="protein sequence ID" value="PMD29170.1"/>
    <property type="molecule type" value="Genomic_DNA"/>
</dbReference>
<organism evidence="3 4">
    <name type="scientific">Hyaloscypha variabilis (strain UAMH 11265 / GT02V1 / F)</name>
    <name type="common">Meliniomyces variabilis</name>
    <dbReference type="NCBI Taxonomy" id="1149755"/>
    <lineage>
        <taxon>Eukaryota</taxon>
        <taxon>Fungi</taxon>
        <taxon>Dikarya</taxon>
        <taxon>Ascomycota</taxon>
        <taxon>Pezizomycotina</taxon>
        <taxon>Leotiomycetes</taxon>
        <taxon>Helotiales</taxon>
        <taxon>Hyaloscyphaceae</taxon>
        <taxon>Hyaloscypha</taxon>
        <taxon>Hyaloscypha variabilis</taxon>
    </lineage>
</organism>
<evidence type="ECO:0000313" key="3">
    <source>
        <dbReference type="EMBL" id="PMD29170.1"/>
    </source>
</evidence>